<dbReference type="SUPFAM" id="SSF48056">
    <property type="entry name" value="Di-copper centre-containing domain"/>
    <property type="match status" value="1"/>
</dbReference>
<evidence type="ECO:0000256" key="3">
    <source>
        <dbReference type="SAM" id="SignalP"/>
    </source>
</evidence>
<evidence type="ECO:0000256" key="1">
    <source>
        <dbReference type="ARBA" id="ARBA00022723"/>
    </source>
</evidence>
<dbReference type="InterPro" id="IPR050316">
    <property type="entry name" value="Tyrosinase/Hemocyanin"/>
</dbReference>
<reference evidence="6 7" key="1">
    <citation type="submission" date="2018-05" db="EMBL/GenBank/DDBJ databases">
        <title>Draft genome sequence of Scytalidium lignicola DSM 105466, a ubiquitous saprotrophic fungus.</title>
        <authorList>
            <person name="Buettner E."/>
            <person name="Gebauer A.M."/>
            <person name="Hofrichter M."/>
            <person name="Liers C."/>
            <person name="Kellner H."/>
        </authorList>
    </citation>
    <scope>NUCLEOTIDE SEQUENCE [LARGE SCALE GENOMIC DNA]</scope>
    <source>
        <strain evidence="6 7">DSM 105466</strain>
    </source>
</reference>
<dbReference type="Gene3D" id="1.10.1280.10">
    <property type="entry name" value="Di-copper center containing domain from catechol oxidase"/>
    <property type="match status" value="1"/>
</dbReference>
<dbReference type="InterPro" id="IPR008922">
    <property type="entry name" value="Di-copper_centre_dom_sf"/>
</dbReference>
<feature type="non-terminal residue" evidence="6">
    <location>
        <position position="398"/>
    </location>
</feature>
<evidence type="ECO:0000313" key="7">
    <source>
        <dbReference type="Proteomes" id="UP000258309"/>
    </source>
</evidence>
<name>A0A3E2GZ76_SCYLI</name>
<dbReference type="EMBL" id="NCSJ02000272">
    <property type="protein sequence ID" value="RFU26272.1"/>
    <property type="molecule type" value="Genomic_DNA"/>
</dbReference>
<dbReference type="PROSITE" id="PS00498">
    <property type="entry name" value="TYROSINASE_2"/>
    <property type="match status" value="1"/>
</dbReference>
<keyword evidence="2" id="KW-0560">Oxidoreductase</keyword>
<accession>A0A3E2GZ76</accession>
<dbReference type="PROSITE" id="PS00497">
    <property type="entry name" value="TYROSINASE_1"/>
    <property type="match status" value="1"/>
</dbReference>
<dbReference type="Proteomes" id="UP000258309">
    <property type="component" value="Unassembled WGS sequence"/>
</dbReference>
<feature type="domain" description="Tyrosinase copper-binding" evidence="5">
    <location>
        <begin position="321"/>
        <end position="332"/>
    </location>
</feature>
<dbReference type="OrthoDB" id="6132182at2759"/>
<sequence>MRLLIAFTTAASLITLGFCDKTMSSTYTAPPGVDLVELQRQAHRNQLAELRKRAGGCTLENVTIRKEWQRTLSPSSSTYIPMILSRSNYCVYRGSLTAEQRINYTNAVLFLQSKPAITPKSAAPGVRSRFDDFTATHINQTLIIHFTSIFFAWHRYFLHTYEQALINECGYTGVQPYWNWTDHADNPLENPLFDGSETSIGGDGAYIPHNVTYVNVPVINITEALPGGTGSGCIYNGPFKNMTVNLGPNSSLYYNPRCLTRDFHSFVSSVDFSYANVTSLITDSNDLITFTNTVNLYYGVHTAGHQTIGGLQTDLFASPGDPAFFFHHAELDHIWNTWQWLDPKNRISQVAGTLTFSNIPPSANGTLFTPMNLGYNAGTVLTKDVVSTIDGPFCYIYE</sequence>
<dbReference type="STRING" id="5539.A0A3E2GZ76"/>
<evidence type="ECO:0000313" key="6">
    <source>
        <dbReference type="EMBL" id="RFU26272.1"/>
    </source>
</evidence>
<feature type="chain" id="PRO_5017761910" description="Tyrosinase copper-binding domain-containing protein" evidence="3">
    <location>
        <begin position="20"/>
        <end position="398"/>
    </location>
</feature>
<feature type="non-terminal residue" evidence="6">
    <location>
        <position position="1"/>
    </location>
</feature>
<evidence type="ECO:0000259" key="4">
    <source>
        <dbReference type="PROSITE" id="PS00497"/>
    </source>
</evidence>
<keyword evidence="1" id="KW-0479">Metal-binding</keyword>
<dbReference type="OMA" id="CLTRDIN"/>
<dbReference type="GO" id="GO:0046872">
    <property type="term" value="F:metal ion binding"/>
    <property type="evidence" value="ECO:0007669"/>
    <property type="project" value="UniProtKB-KW"/>
</dbReference>
<keyword evidence="3" id="KW-0732">Signal</keyword>
<dbReference type="PANTHER" id="PTHR11474:SF125">
    <property type="entry name" value="N-ACETYL-6-HYDROXYTRYPTOPHAN OXIDASE IVOB-RELATED"/>
    <property type="match status" value="1"/>
</dbReference>
<keyword evidence="7" id="KW-1185">Reference proteome</keyword>
<gene>
    <name evidence="6" type="ORF">B7463_g10066</name>
</gene>
<dbReference type="PANTHER" id="PTHR11474">
    <property type="entry name" value="TYROSINASE FAMILY MEMBER"/>
    <property type="match status" value="1"/>
</dbReference>
<organism evidence="6 7">
    <name type="scientific">Scytalidium lignicola</name>
    <name type="common">Hyphomycete</name>
    <dbReference type="NCBI Taxonomy" id="5539"/>
    <lineage>
        <taxon>Eukaryota</taxon>
        <taxon>Fungi</taxon>
        <taxon>Dikarya</taxon>
        <taxon>Ascomycota</taxon>
        <taxon>Pezizomycotina</taxon>
        <taxon>Leotiomycetes</taxon>
        <taxon>Leotiomycetes incertae sedis</taxon>
        <taxon>Scytalidium</taxon>
    </lineage>
</organism>
<dbReference type="GO" id="GO:0016491">
    <property type="term" value="F:oxidoreductase activity"/>
    <property type="evidence" value="ECO:0007669"/>
    <property type="project" value="UniProtKB-KW"/>
</dbReference>
<comment type="caution">
    <text evidence="6">The sequence shown here is derived from an EMBL/GenBank/DDBJ whole genome shotgun (WGS) entry which is preliminary data.</text>
</comment>
<evidence type="ECO:0000259" key="5">
    <source>
        <dbReference type="PROSITE" id="PS00498"/>
    </source>
</evidence>
<dbReference type="InterPro" id="IPR002227">
    <property type="entry name" value="Tyrosinase_Cu-bd"/>
</dbReference>
<dbReference type="PRINTS" id="PR00092">
    <property type="entry name" value="TYROSINASE"/>
</dbReference>
<evidence type="ECO:0000256" key="2">
    <source>
        <dbReference type="ARBA" id="ARBA00023002"/>
    </source>
</evidence>
<protein>
    <recommendedName>
        <fullName evidence="4 5">Tyrosinase copper-binding domain-containing protein</fullName>
    </recommendedName>
</protein>
<dbReference type="Pfam" id="PF00264">
    <property type="entry name" value="Tyrosinase"/>
    <property type="match status" value="1"/>
</dbReference>
<proteinExistence type="predicted"/>
<dbReference type="AlphaFoldDB" id="A0A3E2GZ76"/>
<feature type="domain" description="Tyrosinase copper-binding" evidence="4">
    <location>
        <begin position="145"/>
        <end position="162"/>
    </location>
</feature>
<feature type="signal peptide" evidence="3">
    <location>
        <begin position="1"/>
        <end position="19"/>
    </location>
</feature>